<reference evidence="1" key="1">
    <citation type="journal article" date="2015" name="Nature">
        <title>Complex archaea that bridge the gap between prokaryotes and eukaryotes.</title>
        <authorList>
            <person name="Spang A."/>
            <person name="Saw J.H."/>
            <person name="Jorgensen S.L."/>
            <person name="Zaremba-Niedzwiedzka K."/>
            <person name="Martijn J."/>
            <person name="Lind A.E."/>
            <person name="van Eijk R."/>
            <person name="Schleper C."/>
            <person name="Guy L."/>
            <person name="Ettema T.J."/>
        </authorList>
    </citation>
    <scope>NUCLEOTIDE SEQUENCE</scope>
</reference>
<name>A0A0F8YKQ3_9ZZZZ</name>
<gene>
    <name evidence="1" type="ORF">LCGC14_2808100</name>
</gene>
<dbReference type="PROSITE" id="PS51257">
    <property type="entry name" value="PROKAR_LIPOPROTEIN"/>
    <property type="match status" value="1"/>
</dbReference>
<comment type="caution">
    <text evidence="1">The sequence shown here is derived from an EMBL/GenBank/DDBJ whole genome shotgun (WGS) entry which is preliminary data.</text>
</comment>
<sequence length="60" mass="7031">MKTLKLILILLFAFAFSCDGKLDDKVYRFQIFNESEDEIEISIFDTKTRDKIKTLAIARN</sequence>
<dbReference type="AlphaFoldDB" id="A0A0F8YKQ3"/>
<proteinExistence type="predicted"/>
<dbReference type="EMBL" id="LAZR01052883">
    <property type="protein sequence ID" value="KKK81968.1"/>
    <property type="molecule type" value="Genomic_DNA"/>
</dbReference>
<feature type="non-terminal residue" evidence="1">
    <location>
        <position position="60"/>
    </location>
</feature>
<evidence type="ECO:0000313" key="1">
    <source>
        <dbReference type="EMBL" id="KKK81968.1"/>
    </source>
</evidence>
<protein>
    <submittedName>
        <fullName evidence="1">Uncharacterized protein</fullName>
    </submittedName>
</protein>
<accession>A0A0F8YKQ3</accession>
<organism evidence="1">
    <name type="scientific">marine sediment metagenome</name>
    <dbReference type="NCBI Taxonomy" id="412755"/>
    <lineage>
        <taxon>unclassified sequences</taxon>
        <taxon>metagenomes</taxon>
        <taxon>ecological metagenomes</taxon>
    </lineage>
</organism>